<comment type="caution">
    <text evidence="4">The sequence shown here is derived from an EMBL/GenBank/DDBJ whole genome shotgun (WGS) entry which is preliminary data.</text>
</comment>
<name>A0ABN8EKL8_9GAMM</name>
<dbReference type="Pfam" id="PF03060">
    <property type="entry name" value="NMO"/>
    <property type="match status" value="1"/>
</dbReference>
<dbReference type="CDD" id="cd04730">
    <property type="entry name" value="NPD_like"/>
    <property type="match status" value="1"/>
</dbReference>
<dbReference type="InterPro" id="IPR004136">
    <property type="entry name" value="NMO"/>
</dbReference>
<dbReference type="InterPro" id="IPR013785">
    <property type="entry name" value="Aldolase_TIM"/>
</dbReference>
<evidence type="ECO:0000313" key="4">
    <source>
        <dbReference type="EMBL" id="CAH0991710.1"/>
    </source>
</evidence>
<dbReference type="PANTHER" id="PTHR32332">
    <property type="entry name" value="2-NITROPROPANE DIOXYGENASE"/>
    <property type="match status" value="1"/>
</dbReference>
<dbReference type="EC" id="1.13.12.-" evidence="4"/>
<dbReference type="Proteomes" id="UP000838100">
    <property type="component" value="Unassembled WGS sequence"/>
</dbReference>
<proteinExistence type="predicted"/>
<evidence type="ECO:0000256" key="2">
    <source>
        <dbReference type="ARBA" id="ARBA00022643"/>
    </source>
</evidence>
<sequence>MNNDLCKKLGIESPIFAFTHCRDVVVEVSKAGGLGVLGAVGFTVEQLKAELDWIDAHIGDKPYAVDIVIPQKYEGMGETDVDTMREQLETLIPDGHRIFAEQLLTAHGVPKSPDDNGPKGGLQGWTEATALPLLREALTRKNVVMIANALGTPPVDIIEEIHATGRLVGALCGKVKQALSHKKAGVDIIIAQGTEGGGHTGEIGSLVLWPQIIDAVGDTPVLAAGGIGDGRQMAAAMCLGAAGVWTGSLWLAVEEAEADPAEKASYFNATSEDTVRSRSWTGKPCRMLKSDWTEAWAAEDTPDPLGMPMQGMVTFDAVKRTKNYAGVADTQKVAFNPVGQTVGLINQQESCRQVVFRLLNEYADSVERINSFLEDA</sequence>
<accession>A0ABN8EKL8</accession>
<organism evidence="4 5">
    <name type="scientific">Sinobacterium norvegicum</name>
    <dbReference type="NCBI Taxonomy" id="1641715"/>
    <lineage>
        <taxon>Bacteria</taxon>
        <taxon>Pseudomonadati</taxon>
        <taxon>Pseudomonadota</taxon>
        <taxon>Gammaproteobacteria</taxon>
        <taxon>Cellvibrionales</taxon>
        <taxon>Spongiibacteraceae</taxon>
        <taxon>Sinobacterium</taxon>
    </lineage>
</organism>
<keyword evidence="5" id="KW-1185">Reference proteome</keyword>
<evidence type="ECO:0000256" key="3">
    <source>
        <dbReference type="ARBA" id="ARBA00023002"/>
    </source>
</evidence>
<keyword evidence="3 4" id="KW-0560">Oxidoreductase</keyword>
<gene>
    <name evidence="4" type="ORF">SIN8267_01824</name>
</gene>
<keyword evidence="1" id="KW-0285">Flavoprotein</keyword>
<keyword evidence="4" id="KW-0503">Monooxygenase</keyword>
<dbReference type="SUPFAM" id="SSF51412">
    <property type="entry name" value="Inosine monophosphate dehydrogenase (IMPDH)"/>
    <property type="match status" value="1"/>
</dbReference>
<dbReference type="Gene3D" id="3.20.20.70">
    <property type="entry name" value="Aldolase class I"/>
    <property type="match status" value="1"/>
</dbReference>
<dbReference type="GO" id="GO:0004497">
    <property type="term" value="F:monooxygenase activity"/>
    <property type="evidence" value="ECO:0007669"/>
    <property type="project" value="UniProtKB-KW"/>
</dbReference>
<protein>
    <submittedName>
        <fullName evidence="4">Monooxygenase</fullName>
        <ecNumber evidence="4">1.13.12.-</ecNumber>
    </submittedName>
</protein>
<dbReference type="RefSeq" id="WP_237444412.1">
    <property type="nucleotide sequence ID" value="NZ_CAKLPX010000002.1"/>
</dbReference>
<evidence type="ECO:0000313" key="5">
    <source>
        <dbReference type="Proteomes" id="UP000838100"/>
    </source>
</evidence>
<dbReference type="PANTHER" id="PTHR32332:SF38">
    <property type="entry name" value="MONOOXYGENASE RV1533-RELATED"/>
    <property type="match status" value="1"/>
</dbReference>
<keyword evidence="2" id="KW-0288">FMN</keyword>
<dbReference type="EMBL" id="CAKLPX010000002">
    <property type="protein sequence ID" value="CAH0991710.1"/>
    <property type="molecule type" value="Genomic_DNA"/>
</dbReference>
<reference evidence="4" key="1">
    <citation type="submission" date="2021-12" db="EMBL/GenBank/DDBJ databases">
        <authorList>
            <person name="Rodrigo-Torres L."/>
            <person name="Arahal R. D."/>
            <person name="Lucena T."/>
        </authorList>
    </citation>
    <scope>NUCLEOTIDE SEQUENCE</scope>
    <source>
        <strain evidence="4">CECT 8267</strain>
    </source>
</reference>
<evidence type="ECO:0000256" key="1">
    <source>
        <dbReference type="ARBA" id="ARBA00022630"/>
    </source>
</evidence>